<dbReference type="Pfam" id="PF13579">
    <property type="entry name" value="Glyco_trans_4_4"/>
    <property type="match status" value="1"/>
</dbReference>
<comment type="caution">
    <text evidence="3">The sequence shown here is derived from an EMBL/GenBank/DDBJ whole genome shotgun (WGS) entry which is preliminary data.</text>
</comment>
<evidence type="ECO:0000313" key="4">
    <source>
        <dbReference type="Proteomes" id="UP000484255"/>
    </source>
</evidence>
<feature type="domain" description="Glycosyltransferase subfamily 4-like N-terminal" evidence="2">
    <location>
        <begin position="23"/>
        <end position="188"/>
    </location>
</feature>
<dbReference type="PANTHER" id="PTHR12526">
    <property type="entry name" value="GLYCOSYLTRANSFERASE"/>
    <property type="match status" value="1"/>
</dbReference>
<protein>
    <submittedName>
        <fullName evidence="3">Glycosyltransferase</fullName>
    </submittedName>
</protein>
<dbReference type="GO" id="GO:0016757">
    <property type="term" value="F:glycosyltransferase activity"/>
    <property type="evidence" value="ECO:0007669"/>
    <property type="project" value="InterPro"/>
</dbReference>
<keyword evidence="3" id="KW-0808">Transferase</keyword>
<keyword evidence="4" id="KW-1185">Reference proteome</keyword>
<sequence>MSRLPLAGRRVVHWAKFYPPHRGGMESVAAALAQAACQDGASVEVVAFDPARRPAAAPPADGLPAPRVLRCPVRWALASQPLSWRYLWRAWRTARQASLVHLHAPNMLALLPALLLPRQGPGRVPLVVHWHSDVVDKGWLGRLVAPLERALLRRADRVIVTSAPYAQGSLRLRQVRGLRERQRVVPIGVAAPGAGRASPDPGDGAATLAGVQDWLAGRRLLLALGRLVPYKGFEVLLQALTRVDPRAALVLVGQGPQADALQAQVQALGLADRVRLLPEVDDAGRDALLSAAQVFCLPSVARAEAFGVVLVEAMAHGVPVVATHIPGSGVPWVNQHMVSGLNVPPGDAAALAAALNQLLADEPLRRHLAQGARQRHQEAFSQARAWAATLAVYREVLPENAGIRPVLPA</sequence>
<dbReference type="AlphaFoldDB" id="A0A7C9TLB6"/>
<reference evidence="3 4" key="1">
    <citation type="submission" date="2020-02" db="EMBL/GenBank/DDBJ databases">
        <title>Ideonella bacterium strain TBM-1.</title>
        <authorList>
            <person name="Chen W.-M."/>
        </authorList>
    </citation>
    <scope>NUCLEOTIDE SEQUENCE [LARGE SCALE GENOMIC DNA]</scope>
    <source>
        <strain evidence="3 4">TBM-1</strain>
    </source>
</reference>
<dbReference type="SUPFAM" id="SSF53756">
    <property type="entry name" value="UDP-Glycosyltransferase/glycogen phosphorylase"/>
    <property type="match status" value="1"/>
</dbReference>
<dbReference type="Pfam" id="PF00534">
    <property type="entry name" value="Glycos_transf_1"/>
    <property type="match status" value="1"/>
</dbReference>
<dbReference type="PANTHER" id="PTHR12526:SF627">
    <property type="entry name" value="D-RHAMNOSYLTRANSFERASE WBPZ"/>
    <property type="match status" value="1"/>
</dbReference>
<gene>
    <name evidence="3" type="ORF">G3A44_19700</name>
</gene>
<accession>A0A7C9TLB6</accession>
<evidence type="ECO:0000259" key="2">
    <source>
        <dbReference type="Pfam" id="PF13579"/>
    </source>
</evidence>
<feature type="domain" description="Glycosyl transferase family 1" evidence="1">
    <location>
        <begin position="217"/>
        <end position="375"/>
    </location>
</feature>
<dbReference type="RefSeq" id="WP_163459453.1">
    <property type="nucleotide sequence ID" value="NZ_JAAGOH010000035.1"/>
</dbReference>
<name>A0A7C9TLB6_9BURK</name>
<evidence type="ECO:0000313" key="3">
    <source>
        <dbReference type="EMBL" id="NDY93419.1"/>
    </source>
</evidence>
<proteinExistence type="predicted"/>
<organism evidence="3 4">
    <name type="scientific">Ideonella livida</name>
    <dbReference type="NCBI Taxonomy" id="2707176"/>
    <lineage>
        <taxon>Bacteria</taxon>
        <taxon>Pseudomonadati</taxon>
        <taxon>Pseudomonadota</taxon>
        <taxon>Betaproteobacteria</taxon>
        <taxon>Burkholderiales</taxon>
        <taxon>Sphaerotilaceae</taxon>
        <taxon>Ideonella</taxon>
    </lineage>
</organism>
<dbReference type="InterPro" id="IPR028098">
    <property type="entry name" value="Glyco_trans_4-like_N"/>
</dbReference>
<dbReference type="EMBL" id="JAAGOH010000035">
    <property type="protein sequence ID" value="NDY93419.1"/>
    <property type="molecule type" value="Genomic_DNA"/>
</dbReference>
<dbReference type="InterPro" id="IPR001296">
    <property type="entry name" value="Glyco_trans_1"/>
</dbReference>
<dbReference type="Proteomes" id="UP000484255">
    <property type="component" value="Unassembled WGS sequence"/>
</dbReference>
<evidence type="ECO:0000259" key="1">
    <source>
        <dbReference type="Pfam" id="PF00534"/>
    </source>
</evidence>
<dbReference type="Gene3D" id="3.40.50.2000">
    <property type="entry name" value="Glycogen Phosphorylase B"/>
    <property type="match status" value="2"/>
</dbReference>